<keyword evidence="1" id="KW-1133">Transmembrane helix</keyword>
<sequence>MGLGVSSGAGLVDFVLGCGFCVVGLARGGRGRLRDVSWWVCGVARSGGRGCLVDPVVGLWGGSRLDFSGVSLLCLEMFNEESWLLAVVSNVRLGLVLGTSGGGAGYL</sequence>
<organism evidence="2">
    <name type="scientific">Fagus sylvatica</name>
    <name type="common">Beechnut</name>
    <dbReference type="NCBI Taxonomy" id="28930"/>
    <lineage>
        <taxon>Eukaryota</taxon>
        <taxon>Viridiplantae</taxon>
        <taxon>Streptophyta</taxon>
        <taxon>Embryophyta</taxon>
        <taxon>Tracheophyta</taxon>
        <taxon>Spermatophyta</taxon>
        <taxon>Magnoliopsida</taxon>
        <taxon>eudicotyledons</taxon>
        <taxon>Gunneridae</taxon>
        <taxon>Pentapetalae</taxon>
        <taxon>rosids</taxon>
        <taxon>fabids</taxon>
        <taxon>Fagales</taxon>
        <taxon>Fagaceae</taxon>
        <taxon>Fagus</taxon>
    </lineage>
</organism>
<dbReference type="EMBL" id="OIVN01006153">
    <property type="protein sequence ID" value="SPD26353.1"/>
    <property type="molecule type" value="Genomic_DNA"/>
</dbReference>
<proteinExistence type="predicted"/>
<evidence type="ECO:0000313" key="2">
    <source>
        <dbReference type="EMBL" id="SPD26353.1"/>
    </source>
</evidence>
<feature type="transmembrane region" description="Helical" evidence="1">
    <location>
        <begin position="6"/>
        <end position="26"/>
    </location>
</feature>
<evidence type="ECO:0000256" key="1">
    <source>
        <dbReference type="SAM" id="Phobius"/>
    </source>
</evidence>
<protein>
    <recommendedName>
        <fullName evidence="3">Transmembrane protein</fullName>
    </recommendedName>
</protein>
<accession>A0A2N9IQH7</accession>
<dbReference type="AlphaFoldDB" id="A0A2N9IQH7"/>
<gene>
    <name evidence="2" type="ORF">FSB_LOCUS54235</name>
</gene>
<keyword evidence="1" id="KW-0812">Transmembrane</keyword>
<name>A0A2N9IQH7_FAGSY</name>
<reference evidence="2" key="1">
    <citation type="submission" date="2018-02" db="EMBL/GenBank/DDBJ databases">
        <authorList>
            <person name="Cohen D.B."/>
            <person name="Kent A.D."/>
        </authorList>
    </citation>
    <scope>NUCLEOTIDE SEQUENCE</scope>
</reference>
<evidence type="ECO:0008006" key="3">
    <source>
        <dbReference type="Google" id="ProtNLM"/>
    </source>
</evidence>
<keyword evidence="1" id="KW-0472">Membrane</keyword>